<organism evidence="2 3">
    <name type="scientific">Volvox reticuliferus</name>
    <dbReference type="NCBI Taxonomy" id="1737510"/>
    <lineage>
        <taxon>Eukaryota</taxon>
        <taxon>Viridiplantae</taxon>
        <taxon>Chlorophyta</taxon>
        <taxon>core chlorophytes</taxon>
        <taxon>Chlorophyceae</taxon>
        <taxon>CS clade</taxon>
        <taxon>Chlamydomonadales</taxon>
        <taxon>Volvocaceae</taxon>
        <taxon>Volvox</taxon>
    </lineage>
</organism>
<feature type="compositionally biased region" description="Low complexity" evidence="1">
    <location>
        <begin position="125"/>
        <end position="135"/>
    </location>
</feature>
<name>A0A8J4CI97_9CHLO</name>
<comment type="caution">
    <text evidence="2">The sequence shown here is derived from an EMBL/GenBank/DDBJ whole genome shotgun (WGS) entry which is preliminary data.</text>
</comment>
<dbReference type="EMBL" id="BNCP01000023">
    <property type="protein sequence ID" value="GIL82292.1"/>
    <property type="molecule type" value="Genomic_DNA"/>
</dbReference>
<feature type="non-terminal residue" evidence="2">
    <location>
        <position position="1"/>
    </location>
</feature>
<feature type="non-terminal residue" evidence="2">
    <location>
        <position position="145"/>
    </location>
</feature>
<dbReference type="Proteomes" id="UP000747110">
    <property type="component" value="Unassembled WGS sequence"/>
</dbReference>
<feature type="region of interest" description="Disordered" evidence="1">
    <location>
        <begin position="121"/>
        <end position="145"/>
    </location>
</feature>
<evidence type="ECO:0000313" key="3">
    <source>
        <dbReference type="Proteomes" id="UP000747110"/>
    </source>
</evidence>
<feature type="compositionally biased region" description="Basic residues" evidence="1">
    <location>
        <begin position="85"/>
        <end position="99"/>
    </location>
</feature>
<sequence length="145" mass="15717">AVLQRQARVRNQVWKTIVAAQQTGLRVVREPVLRALNGGLQCQSRSAICLVLLQALLKTLQLLLLQLSIGLALRAGGQARDVRKSSRRRGKAHSCRKGGRCQNSADLSNRIVVLRLAGDADGPARRSSARSGRSPNRVAQSDGHI</sequence>
<proteinExistence type="predicted"/>
<evidence type="ECO:0000313" key="2">
    <source>
        <dbReference type="EMBL" id="GIL82292.1"/>
    </source>
</evidence>
<gene>
    <name evidence="2" type="ORF">Vretifemale_11217</name>
</gene>
<dbReference type="AlphaFoldDB" id="A0A8J4CI97"/>
<evidence type="ECO:0000256" key="1">
    <source>
        <dbReference type="SAM" id="MobiDB-lite"/>
    </source>
</evidence>
<keyword evidence="3" id="KW-1185">Reference proteome</keyword>
<protein>
    <submittedName>
        <fullName evidence="2">Uncharacterized protein</fullName>
    </submittedName>
</protein>
<feature type="region of interest" description="Disordered" evidence="1">
    <location>
        <begin position="78"/>
        <end position="102"/>
    </location>
</feature>
<accession>A0A8J4CI97</accession>
<reference evidence="2" key="1">
    <citation type="journal article" date="2021" name="Proc. Natl. Acad. Sci. U.S.A.">
        <title>Three genomes in the algal genus Volvox reveal the fate of a haploid sex-determining region after a transition to homothallism.</title>
        <authorList>
            <person name="Yamamoto K."/>
            <person name="Hamaji T."/>
            <person name="Kawai-Toyooka H."/>
            <person name="Matsuzaki R."/>
            <person name="Takahashi F."/>
            <person name="Nishimura Y."/>
            <person name="Kawachi M."/>
            <person name="Noguchi H."/>
            <person name="Minakuchi Y."/>
            <person name="Umen J.G."/>
            <person name="Toyoda A."/>
            <person name="Nozaki H."/>
        </authorList>
    </citation>
    <scope>NUCLEOTIDE SEQUENCE</scope>
    <source>
        <strain evidence="2">NIES-3786</strain>
    </source>
</reference>